<evidence type="ECO:0000313" key="2">
    <source>
        <dbReference type="EMBL" id="KMZ87890.1"/>
    </source>
</evidence>
<reference evidence="2 3" key="1">
    <citation type="submission" date="2011-08" db="EMBL/GenBank/DDBJ databases">
        <title>The Genome Sequence of Plasmodium vivax Brazil I.</title>
        <authorList>
            <consortium name="The Broad Institute Genome Sequencing Platform"/>
            <consortium name="The Broad Institute Genome Sequencing Center for Infectious Disease"/>
            <person name="Neafsey D."/>
            <person name="Carlton J."/>
            <person name="Barnwell J."/>
            <person name="Collins W."/>
            <person name="Escalante A."/>
            <person name="Mullikin J."/>
            <person name="Saul A."/>
            <person name="Guigo R."/>
            <person name="Camara F."/>
            <person name="Young S.K."/>
            <person name="Zeng Q."/>
            <person name="Gargeya S."/>
            <person name="Fitzgerald M."/>
            <person name="Haas B."/>
            <person name="Abouelleil A."/>
            <person name="Alvarado L."/>
            <person name="Arachchi H.M."/>
            <person name="Berlin A."/>
            <person name="Brown A."/>
            <person name="Chapman S.B."/>
            <person name="Chen Z."/>
            <person name="Dunbar C."/>
            <person name="Freedman E."/>
            <person name="Gearin G."/>
            <person name="Gellesch M."/>
            <person name="Goldberg J."/>
            <person name="Griggs A."/>
            <person name="Gujja S."/>
            <person name="Heiman D."/>
            <person name="Howarth C."/>
            <person name="Larson L."/>
            <person name="Lui A."/>
            <person name="MacDonald P.J.P."/>
            <person name="Montmayeur A."/>
            <person name="Murphy C."/>
            <person name="Neiman D."/>
            <person name="Pearson M."/>
            <person name="Priest M."/>
            <person name="Roberts A."/>
            <person name="Saif S."/>
            <person name="Shea T."/>
            <person name="Shenoy N."/>
            <person name="Sisk P."/>
            <person name="Stolte C."/>
            <person name="Sykes S."/>
            <person name="Wortman J."/>
            <person name="Nusbaum C."/>
            <person name="Birren B."/>
        </authorList>
    </citation>
    <scope>NUCLEOTIDE SEQUENCE [LARGE SCALE GENOMIC DNA]</scope>
    <source>
        <strain evidence="2 3">Brazil I</strain>
    </source>
</reference>
<organism evidence="2 3">
    <name type="scientific">Plasmodium vivax (strain Brazil I)</name>
    <dbReference type="NCBI Taxonomy" id="1033975"/>
    <lineage>
        <taxon>Eukaryota</taxon>
        <taxon>Sar</taxon>
        <taxon>Alveolata</taxon>
        <taxon>Apicomplexa</taxon>
        <taxon>Aconoidasida</taxon>
        <taxon>Haemosporida</taxon>
        <taxon>Plasmodiidae</taxon>
        <taxon>Plasmodium</taxon>
        <taxon>Plasmodium (Plasmodium)</taxon>
    </lineage>
</organism>
<evidence type="ECO:0008006" key="4">
    <source>
        <dbReference type="Google" id="ProtNLM"/>
    </source>
</evidence>
<accession>A0A0J9SXU7</accession>
<evidence type="ECO:0000256" key="1">
    <source>
        <dbReference type="SAM" id="Phobius"/>
    </source>
</evidence>
<sequence length="331" mass="39479">MPDEKEFTLDEIKNIHGFIKKSEFYKIYEEFSWPCDKYVWDGNESCFQKVEENLEYSSEVNKILKVMYSILYRIYAKLSGSDNTYFEHIKNEDSKFFYTSLKYWLYDQMIIKGLYDRKFDEIVKGLEEKIKHKIKRSPPKNPCVFNKLTLDEIKRLKNIYALYTVLYDNNDNFESCNDNKCKYLEYFGKGLDEIINSINSCSNNSNQTNYCKEFNEFVDLCKEDNVYAGISIYDEKTKSNAETAKKYFLFSEIYKEEQLYIYVKNDKLLNFIKTSNFLSNKSTTIAATSVVGSAIGLSSIFYYFYKVIYNDIFKHKYYTIIYIKYFSKNLL</sequence>
<dbReference type="Proteomes" id="UP000053327">
    <property type="component" value="Unassembled WGS sequence"/>
</dbReference>
<keyword evidence="1" id="KW-0472">Membrane</keyword>
<protein>
    <recommendedName>
        <fullName evidence="4">Variable surface protein Vir21</fullName>
    </recommendedName>
</protein>
<keyword evidence="1" id="KW-0812">Transmembrane</keyword>
<gene>
    <name evidence="2" type="ORF">PVBG_06117</name>
</gene>
<feature type="transmembrane region" description="Helical" evidence="1">
    <location>
        <begin position="285"/>
        <end position="305"/>
    </location>
</feature>
<name>A0A0J9SXU7_PLAV1</name>
<evidence type="ECO:0000313" key="3">
    <source>
        <dbReference type="Proteomes" id="UP000053327"/>
    </source>
</evidence>
<keyword evidence="1" id="KW-1133">Transmembrane helix</keyword>
<dbReference type="EMBL" id="KQ234778">
    <property type="protein sequence ID" value="KMZ87890.1"/>
    <property type="molecule type" value="Genomic_DNA"/>
</dbReference>
<dbReference type="AlphaFoldDB" id="A0A0J9SXU7"/>
<proteinExistence type="predicted"/>